<name>A0A0A9A9A6_ARUDO</name>
<dbReference type="EMBL" id="GBRH01252320">
    <property type="protein sequence ID" value="JAD45575.1"/>
    <property type="molecule type" value="Transcribed_RNA"/>
</dbReference>
<reference evidence="1" key="1">
    <citation type="submission" date="2014-09" db="EMBL/GenBank/DDBJ databases">
        <authorList>
            <person name="Magalhaes I.L.F."/>
            <person name="Oliveira U."/>
            <person name="Santos F.R."/>
            <person name="Vidigal T.H.D.A."/>
            <person name="Brescovit A.D."/>
            <person name="Santos A.J."/>
        </authorList>
    </citation>
    <scope>NUCLEOTIDE SEQUENCE</scope>
    <source>
        <tissue evidence="1">Shoot tissue taken approximately 20 cm above the soil surface</tissue>
    </source>
</reference>
<accession>A0A0A9A9A6</accession>
<organism evidence="1">
    <name type="scientific">Arundo donax</name>
    <name type="common">Giant reed</name>
    <name type="synonym">Donax arundinaceus</name>
    <dbReference type="NCBI Taxonomy" id="35708"/>
    <lineage>
        <taxon>Eukaryota</taxon>
        <taxon>Viridiplantae</taxon>
        <taxon>Streptophyta</taxon>
        <taxon>Embryophyta</taxon>
        <taxon>Tracheophyta</taxon>
        <taxon>Spermatophyta</taxon>
        <taxon>Magnoliopsida</taxon>
        <taxon>Liliopsida</taxon>
        <taxon>Poales</taxon>
        <taxon>Poaceae</taxon>
        <taxon>PACMAD clade</taxon>
        <taxon>Arundinoideae</taxon>
        <taxon>Arundineae</taxon>
        <taxon>Arundo</taxon>
    </lineage>
</organism>
<sequence>MLSKLQPDPTKKSTRMLKVGLNKLRLTGKFT</sequence>
<dbReference type="AlphaFoldDB" id="A0A0A9A9A6"/>
<protein>
    <submittedName>
        <fullName evidence="1">Uncharacterized protein</fullName>
    </submittedName>
</protein>
<evidence type="ECO:0000313" key="1">
    <source>
        <dbReference type="EMBL" id="JAD45575.1"/>
    </source>
</evidence>
<reference evidence="1" key="2">
    <citation type="journal article" date="2015" name="Data Brief">
        <title>Shoot transcriptome of the giant reed, Arundo donax.</title>
        <authorList>
            <person name="Barrero R.A."/>
            <person name="Guerrero F.D."/>
            <person name="Moolhuijzen P."/>
            <person name="Goolsby J.A."/>
            <person name="Tidwell J."/>
            <person name="Bellgard S.E."/>
            <person name="Bellgard M.I."/>
        </authorList>
    </citation>
    <scope>NUCLEOTIDE SEQUENCE</scope>
    <source>
        <tissue evidence="1">Shoot tissue taken approximately 20 cm above the soil surface</tissue>
    </source>
</reference>
<proteinExistence type="predicted"/>